<keyword evidence="2" id="KW-1185">Reference proteome</keyword>
<comment type="caution">
    <text evidence="1">The sequence shown here is derived from an EMBL/GenBank/DDBJ whole genome shotgun (WGS) entry which is preliminary data.</text>
</comment>
<name>A0ABD1NTJ6_9LAMI</name>
<evidence type="ECO:0000313" key="1">
    <source>
        <dbReference type="EMBL" id="KAL2454940.1"/>
    </source>
</evidence>
<accession>A0ABD1NTJ6</accession>
<gene>
    <name evidence="1" type="ORF">Adt_47560</name>
</gene>
<dbReference type="AlphaFoldDB" id="A0ABD1NTJ6"/>
<protein>
    <submittedName>
        <fullName evidence="1">Uncharacterized protein</fullName>
    </submittedName>
</protein>
<organism evidence="1 2">
    <name type="scientific">Abeliophyllum distichum</name>
    <dbReference type="NCBI Taxonomy" id="126358"/>
    <lineage>
        <taxon>Eukaryota</taxon>
        <taxon>Viridiplantae</taxon>
        <taxon>Streptophyta</taxon>
        <taxon>Embryophyta</taxon>
        <taxon>Tracheophyta</taxon>
        <taxon>Spermatophyta</taxon>
        <taxon>Magnoliopsida</taxon>
        <taxon>eudicotyledons</taxon>
        <taxon>Gunneridae</taxon>
        <taxon>Pentapetalae</taxon>
        <taxon>asterids</taxon>
        <taxon>lamiids</taxon>
        <taxon>Lamiales</taxon>
        <taxon>Oleaceae</taxon>
        <taxon>Forsythieae</taxon>
        <taxon>Abeliophyllum</taxon>
    </lineage>
</organism>
<proteinExistence type="predicted"/>
<reference evidence="2" key="1">
    <citation type="submission" date="2024-07" db="EMBL/GenBank/DDBJ databases">
        <title>Two chromosome-level genome assemblies of Korean endemic species Abeliophyllum distichum and Forsythia ovata (Oleaceae).</title>
        <authorList>
            <person name="Jang H."/>
        </authorList>
    </citation>
    <scope>NUCLEOTIDE SEQUENCE [LARGE SCALE GENOMIC DNA]</scope>
</reference>
<dbReference type="Proteomes" id="UP001604336">
    <property type="component" value="Unassembled WGS sequence"/>
</dbReference>
<sequence length="114" mass="12700">MKFSTTSGVAKIYSNQTKASSCYMNVLRKVAKREETSPIVMMIQTESMDVDPEQADKDMMLDEGLDPQIIGPDSVASPAEKLEAFPVNHSDPSQMLQVGQKLEEGMKEELKQFL</sequence>
<dbReference type="EMBL" id="JBFOLK010000242">
    <property type="protein sequence ID" value="KAL2454940.1"/>
    <property type="molecule type" value="Genomic_DNA"/>
</dbReference>
<evidence type="ECO:0000313" key="2">
    <source>
        <dbReference type="Proteomes" id="UP001604336"/>
    </source>
</evidence>